<name>A0A0G2FA04_9PEZI</name>
<gene>
    <name evidence="2" type="ORF">UCDDA912_g09050</name>
</gene>
<organism evidence="2 3">
    <name type="scientific">Diaporthe ampelina</name>
    <dbReference type="NCBI Taxonomy" id="1214573"/>
    <lineage>
        <taxon>Eukaryota</taxon>
        <taxon>Fungi</taxon>
        <taxon>Dikarya</taxon>
        <taxon>Ascomycota</taxon>
        <taxon>Pezizomycotina</taxon>
        <taxon>Sordariomycetes</taxon>
        <taxon>Sordariomycetidae</taxon>
        <taxon>Diaporthales</taxon>
        <taxon>Diaporthaceae</taxon>
        <taxon>Diaporthe</taxon>
    </lineage>
</organism>
<proteinExistence type="predicted"/>
<evidence type="ECO:0008006" key="4">
    <source>
        <dbReference type="Google" id="ProtNLM"/>
    </source>
</evidence>
<dbReference type="Proteomes" id="UP000034680">
    <property type="component" value="Unassembled WGS sequence"/>
</dbReference>
<dbReference type="OrthoDB" id="5272418at2759"/>
<sequence length="173" mass="18467">MSPKQNLLALIAALLSITMALSMDIVNHAALANGISPSTNISPSDNNTFSEVRDPISIICEVPDYMRSDTSSYDEVANHLRDMAGSATLGTQAGGGWCFSYSCKDNLAIYGCNDGQADIEVPWAVMAVYADAIKHKCTTAQSGRGRTRTVVRGQAFDVEGWNVILGLKSGDKC</sequence>
<protein>
    <recommendedName>
        <fullName evidence="4">Ecp2 effector protein domain-containing protein</fullName>
    </recommendedName>
</protein>
<feature type="chain" id="PRO_5002543842" description="Ecp2 effector protein domain-containing protein" evidence="1">
    <location>
        <begin position="23"/>
        <end position="173"/>
    </location>
</feature>
<keyword evidence="3" id="KW-1185">Reference proteome</keyword>
<comment type="caution">
    <text evidence="2">The sequence shown here is derived from an EMBL/GenBank/DDBJ whole genome shotgun (WGS) entry which is preliminary data.</text>
</comment>
<accession>A0A0G2FA04</accession>
<evidence type="ECO:0000256" key="1">
    <source>
        <dbReference type="SAM" id="SignalP"/>
    </source>
</evidence>
<feature type="signal peptide" evidence="1">
    <location>
        <begin position="1"/>
        <end position="22"/>
    </location>
</feature>
<evidence type="ECO:0000313" key="2">
    <source>
        <dbReference type="EMBL" id="KKY31009.1"/>
    </source>
</evidence>
<dbReference type="EMBL" id="LCUC01000422">
    <property type="protein sequence ID" value="KKY31009.1"/>
    <property type="molecule type" value="Genomic_DNA"/>
</dbReference>
<keyword evidence="1" id="KW-0732">Signal</keyword>
<reference evidence="2 3" key="1">
    <citation type="submission" date="2015-05" db="EMBL/GenBank/DDBJ databases">
        <title>Distinctive expansion of gene families associated with plant cell wall degradation and secondary metabolism in the genomes of grapevine trunk pathogens.</title>
        <authorList>
            <person name="Lawrence D.P."/>
            <person name="Travadon R."/>
            <person name="Rolshausen P.E."/>
            <person name="Baumgartner K."/>
        </authorList>
    </citation>
    <scope>NUCLEOTIDE SEQUENCE [LARGE SCALE GENOMIC DNA]</scope>
    <source>
        <strain evidence="2">DA912</strain>
    </source>
</reference>
<reference evidence="2 3" key="2">
    <citation type="submission" date="2015-05" db="EMBL/GenBank/DDBJ databases">
        <authorList>
            <person name="Morales-Cruz A."/>
            <person name="Amrine K.C."/>
            <person name="Cantu D."/>
        </authorList>
    </citation>
    <scope>NUCLEOTIDE SEQUENCE [LARGE SCALE GENOMIC DNA]</scope>
    <source>
        <strain evidence="2">DA912</strain>
    </source>
</reference>
<dbReference type="STRING" id="1214573.A0A0G2FA04"/>
<dbReference type="AlphaFoldDB" id="A0A0G2FA04"/>
<evidence type="ECO:0000313" key="3">
    <source>
        <dbReference type="Proteomes" id="UP000034680"/>
    </source>
</evidence>